<keyword evidence="2" id="KW-1185">Reference proteome</keyword>
<dbReference type="AlphaFoldDB" id="A0A0G4P499"/>
<evidence type="ECO:0000313" key="2">
    <source>
        <dbReference type="Proteomes" id="UP000053732"/>
    </source>
</evidence>
<dbReference type="InterPro" id="IPR012674">
    <property type="entry name" value="Calycin"/>
</dbReference>
<organism evidence="1 2">
    <name type="scientific">Penicillium camemberti (strain FM 013)</name>
    <dbReference type="NCBI Taxonomy" id="1429867"/>
    <lineage>
        <taxon>Eukaryota</taxon>
        <taxon>Fungi</taxon>
        <taxon>Dikarya</taxon>
        <taxon>Ascomycota</taxon>
        <taxon>Pezizomycotina</taxon>
        <taxon>Eurotiomycetes</taxon>
        <taxon>Eurotiomycetidae</taxon>
        <taxon>Eurotiales</taxon>
        <taxon>Aspergillaceae</taxon>
        <taxon>Penicillium</taxon>
    </lineage>
</organism>
<reference evidence="1 2" key="1">
    <citation type="journal article" date="2014" name="Nat. Commun.">
        <title>Multiple recent horizontal transfers of a large genomic region in cheese making fungi.</title>
        <authorList>
            <person name="Cheeseman K."/>
            <person name="Ropars J."/>
            <person name="Renault P."/>
            <person name="Dupont J."/>
            <person name="Gouzy J."/>
            <person name="Branca A."/>
            <person name="Abraham A.L."/>
            <person name="Ceppi M."/>
            <person name="Conseiller E."/>
            <person name="Debuchy R."/>
            <person name="Malagnac F."/>
            <person name="Goarin A."/>
            <person name="Silar P."/>
            <person name="Lacoste S."/>
            <person name="Sallet E."/>
            <person name="Bensimon A."/>
            <person name="Giraud T."/>
            <person name="Brygoo Y."/>
        </authorList>
    </citation>
    <scope>NUCLEOTIDE SEQUENCE [LARGE SCALE GENOMIC DNA]</scope>
    <source>
        <strain evidence="2">FM 013</strain>
    </source>
</reference>
<dbReference type="SUPFAM" id="SSF50814">
    <property type="entry name" value="Lipocalins"/>
    <property type="match status" value="1"/>
</dbReference>
<dbReference type="EMBL" id="HG793138">
    <property type="protein sequence ID" value="CRL21166.1"/>
    <property type="molecule type" value="Genomic_DNA"/>
</dbReference>
<gene>
    <name evidence="1" type="ORF">PCAMFM013_S005g000330</name>
</gene>
<dbReference type="Proteomes" id="UP000053732">
    <property type="component" value="Unassembled WGS sequence"/>
</dbReference>
<accession>A0A0G4P499</accession>
<dbReference type="InterPro" id="IPR053037">
    <property type="entry name" value="Pericyclase_pydY-like"/>
</dbReference>
<sequence length="220" mass="24224">MAAPADVTIQNLSGKWKMDSTHSNPSDPLLSLQGIGWVTRKALSYATVTVNVHQYTDSENPTLIHVDAQQVITGGIQGTKEERKLDWTEREHVDHIFGTLKGLSRHIAGAKSEDGAVRPVIEIQTKVGSPEADAQVRKFLTGETLIDGSKSEGFLAEEGEAAFLQSFVVNESAGWTAEQVWGFELVDGERRHTRRVVVVKNGKVASARLVYAFKERRAEE</sequence>
<evidence type="ECO:0000313" key="1">
    <source>
        <dbReference type="EMBL" id="CRL21166.1"/>
    </source>
</evidence>
<dbReference type="PANTHER" id="PTHR38115:SF1">
    <property type="entry name" value="LIPOCALIN-LIKE DOMAIN-CONTAINING PROTEIN"/>
    <property type="match status" value="1"/>
</dbReference>
<protein>
    <submittedName>
        <fullName evidence="1">Str. FM013</fullName>
    </submittedName>
</protein>
<dbReference type="PANTHER" id="PTHR38115">
    <property type="entry name" value="LIPOCALIN-LIKE DOMAIN-CONTAINING PROTEIN"/>
    <property type="match status" value="1"/>
</dbReference>
<name>A0A0G4P499_PENC3</name>
<proteinExistence type="predicted"/>